<dbReference type="PANTHER" id="PTHR30146">
    <property type="entry name" value="LACI-RELATED TRANSCRIPTIONAL REPRESSOR"/>
    <property type="match status" value="1"/>
</dbReference>
<dbReference type="Proteomes" id="UP000738431">
    <property type="component" value="Chromosome"/>
</dbReference>
<accession>A0ABZ1CA45</accession>
<evidence type="ECO:0000259" key="5">
    <source>
        <dbReference type="PROSITE" id="PS50932"/>
    </source>
</evidence>
<evidence type="ECO:0000256" key="3">
    <source>
        <dbReference type="ARBA" id="ARBA00023125"/>
    </source>
</evidence>
<dbReference type="InterPro" id="IPR028082">
    <property type="entry name" value="Peripla_BP_I"/>
</dbReference>
<dbReference type="InterPro" id="IPR010982">
    <property type="entry name" value="Lambda_DNA-bd_dom_sf"/>
</dbReference>
<evidence type="ECO:0000313" key="7">
    <source>
        <dbReference type="Proteomes" id="UP000738431"/>
    </source>
</evidence>
<sequence>MPSKATLQDVANAAGVHRTTVSLALRDHPRIPAATRERVKAVANQLGYRINPLVAALMQTRRLGRRDRHVTLAFVTSYPTRYGWRPTHHDRPNFFPGAAQRAQELGYKLEDFWLAEPGMTSARFCRILASRGINGLLIGRLPPGLRSLNLDWNRFSCVALGLTLRSPVLHHVTENHFDTAAQAMQRCVERGYRRIGFVYSEANDSPSVGDRWLGAYLLHRNTVPKSRQLPVCPGDPTDEAKFAAWFRRHRPDAIIANHIPPLLPWLARLQVSVPDEVGLVGLESHSSVDCAGVRYDPAVVGALAVDMLVGLLHRNETGIPQSNQHEVLLTGVWHEGQTLPPRC</sequence>
<reference evidence="6 7" key="2">
    <citation type="submission" date="2023-12" db="EMBL/GenBank/DDBJ databases">
        <title>Description of an unclassified Opitutus bacterium of Verrucomicrobiota.</title>
        <authorList>
            <person name="Zhang D.-F."/>
        </authorList>
    </citation>
    <scope>NUCLEOTIDE SEQUENCE [LARGE SCALE GENOMIC DNA]</scope>
    <source>
        <strain evidence="6 7">WL0086</strain>
    </source>
</reference>
<evidence type="ECO:0000256" key="2">
    <source>
        <dbReference type="ARBA" id="ARBA00023015"/>
    </source>
</evidence>
<dbReference type="CDD" id="cd01392">
    <property type="entry name" value="HTH_LacI"/>
    <property type="match status" value="1"/>
</dbReference>
<keyword evidence="4" id="KW-0804">Transcription</keyword>
<dbReference type="SUPFAM" id="SSF53822">
    <property type="entry name" value="Periplasmic binding protein-like I"/>
    <property type="match status" value="1"/>
</dbReference>
<dbReference type="Pfam" id="PF13377">
    <property type="entry name" value="Peripla_BP_3"/>
    <property type="match status" value="1"/>
</dbReference>
<dbReference type="Gene3D" id="1.10.260.40">
    <property type="entry name" value="lambda repressor-like DNA-binding domains"/>
    <property type="match status" value="1"/>
</dbReference>
<evidence type="ECO:0000313" key="6">
    <source>
        <dbReference type="EMBL" id="WRQ88250.1"/>
    </source>
</evidence>
<keyword evidence="2" id="KW-0805">Transcription regulation</keyword>
<dbReference type="PROSITE" id="PS50932">
    <property type="entry name" value="HTH_LACI_2"/>
    <property type="match status" value="1"/>
</dbReference>
<dbReference type="SUPFAM" id="SSF47413">
    <property type="entry name" value="lambda repressor-like DNA-binding domains"/>
    <property type="match status" value="1"/>
</dbReference>
<dbReference type="InterPro" id="IPR000843">
    <property type="entry name" value="HTH_LacI"/>
</dbReference>
<evidence type="ECO:0000256" key="4">
    <source>
        <dbReference type="ARBA" id="ARBA00023163"/>
    </source>
</evidence>
<dbReference type="InterPro" id="IPR046335">
    <property type="entry name" value="LacI/GalR-like_sensor"/>
</dbReference>
<gene>
    <name evidence="6" type="ORF">K1X11_002455</name>
</gene>
<reference evidence="6 7" key="1">
    <citation type="submission" date="2021-08" db="EMBL/GenBank/DDBJ databases">
        <authorList>
            <person name="Zhang D."/>
            <person name="Zhang A."/>
            <person name="Wang L."/>
        </authorList>
    </citation>
    <scope>NUCLEOTIDE SEQUENCE [LARGE SCALE GENOMIC DNA]</scope>
    <source>
        <strain evidence="6 7">WL0086</strain>
    </source>
</reference>
<dbReference type="EMBL" id="CP139781">
    <property type="protein sequence ID" value="WRQ88250.1"/>
    <property type="molecule type" value="Genomic_DNA"/>
</dbReference>
<dbReference type="RefSeq" id="WP_221028722.1">
    <property type="nucleotide sequence ID" value="NZ_CP139781.1"/>
</dbReference>
<name>A0ABZ1CA45_9BACT</name>
<proteinExistence type="predicted"/>
<dbReference type="SMART" id="SM00354">
    <property type="entry name" value="HTH_LACI"/>
    <property type="match status" value="1"/>
</dbReference>
<organism evidence="6 7">
    <name type="scientific">Actomonas aquatica</name>
    <dbReference type="NCBI Taxonomy" id="2866162"/>
    <lineage>
        <taxon>Bacteria</taxon>
        <taxon>Pseudomonadati</taxon>
        <taxon>Verrucomicrobiota</taxon>
        <taxon>Opitutia</taxon>
        <taxon>Opitutales</taxon>
        <taxon>Opitutaceae</taxon>
        <taxon>Actomonas</taxon>
    </lineage>
</organism>
<dbReference type="Pfam" id="PF00356">
    <property type="entry name" value="LacI"/>
    <property type="match status" value="1"/>
</dbReference>
<keyword evidence="7" id="KW-1185">Reference proteome</keyword>
<feature type="domain" description="HTH lacI-type" evidence="5">
    <location>
        <begin position="5"/>
        <end position="59"/>
    </location>
</feature>
<dbReference type="PANTHER" id="PTHR30146:SF148">
    <property type="entry name" value="HTH-TYPE TRANSCRIPTIONAL REPRESSOR PURR-RELATED"/>
    <property type="match status" value="1"/>
</dbReference>
<protein>
    <submittedName>
        <fullName evidence="6">LacI family DNA-binding transcriptional regulator</fullName>
    </submittedName>
</protein>
<dbReference type="Gene3D" id="3.40.50.2300">
    <property type="match status" value="2"/>
</dbReference>
<evidence type="ECO:0000256" key="1">
    <source>
        <dbReference type="ARBA" id="ARBA00022491"/>
    </source>
</evidence>
<keyword evidence="3 6" id="KW-0238">DNA-binding</keyword>
<dbReference type="GO" id="GO:0003677">
    <property type="term" value="F:DNA binding"/>
    <property type="evidence" value="ECO:0007669"/>
    <property type="project" value="UniProtKB-KW"/>
</dbReference>
<keyword evidence="1" id="KW-0678">Repressor</keyword>